<dbReference type="RefSeq" id="WP_042626650.1">
    <property type="nucleotide sequence ID" value="NZ_CP002580.1"/>
</dbReference>
<dbReference type="PANTHER" id="PTHR43531:SF14">
    <property type="entry name" value="METHYL-ACCEPTING CHEMOTAXIS PROTEIN I-RELATED"/>
    <property type="match status" value="1"/>
</dbReference>
<dbReference type="Gene3D" id="1.10.287.950">
    <property type="entry name" value="Methyl-accepting chemotaxis protein"/>
    <property type="match status" value="1"/>
</dbReference>
<feature type="domain" description="Methyl-accepting transducer" evidence="7">
    <location>
        <begin position="272"/>
        <end position="501"/>
    </location>
</feature>
<evidence type="ECO:0000313" key="10">
    <source>
        <dbReference type="Proteomes" id="UP000031838"/>
    </source>
</evidence>
<dbReference type="KEGG" id="bgp:BGL_1c23400"/>
<evidence type="ECO:0000259" key="7">
    <source>
        <dbReference type="PROSITE" id="PS50111"/>
    </source>
</evidence>
<reference evidence="9 10" key="2">
    <citation type="journal article" date="2016" name="Appl. Microbiol. Biotechnol.">
        <title>Mutations improving production and secretion of extracellular lipase by Burkholderia glumae PG1.</title>
        <authorList>
            <person name="Knapp A."/>
            <person name="Voget S."/>
            <person name="Gao R."/>
            <person name="Zaburannyi N."/>
            <person name="Krysciak D."/>
            <person name="Breuer M."/>
            <person name="Hauer B."/>
            <person name="Streit W.R."/>
            <person name="Muller R."/>
            <person name="Daniel R."/>
            <person name="Jaeger K.E."/>
        </authorList>
    </citation>
    <scope>NUCLEOTIDE SEQUENCE [LARGE SCALE GENOMIC DNA]</scope>
    <source>
        <strain evidence="9 10">PG1</strain>
    </source>
</reference>
<dbReference type="PROSITE" id="PS50111">
    <property type="entry name" value="CHEMOTAXIS_TRANSDUC_2"/>
    <property type="match status" value="1"/>
</dbReference>
<sequence>MSFLTNLKIGSRLAIGFAISVVLVCVIGAMAIWQIGKVYQKTDEISGAILPTVQALSDVRSMANTVRRTTLRGLLESDQQGRDMQREAHDVALRQYESLFARYKSLGKSSDDTRLIQDIEAGWATFLKNDRRLLEAVAAGKTDALEMRTLATRESANEFASFVKVVDAAVQANRERSDSASTFALTSYHSAVLSTVILVAVAVAAGIAIAILITRSITRPLTRAVAVAQNVAQGDLTSDIDVNGKDETAMLLAALKEMNARLARMVGDIQQSADSIATASSEIAAGNVDLSQRTEEQAASLEETAASMEQLTAAVKQNADNAQQGSTVAKSASEVAEHGGTVVSRVVDTMQEISERAGRMSSIITAIEGIAFQTNILALNAAVEAARAGEQGRGFAVVAAEVRTLAQRSAAAAKEIKDLITESADGVSKGETLVAEAGATMKEVVAAVARVNDLMEEISAASQEQRKGIEQVNQAVTQMDEVTQQNAALVEEAAAAAQSMSSQSSSLKDLISVFRISASRASGPDESPRASAHAPRRALAARGNVAAALARSAAPALAAAKSPACVSNSDWQKF</sequence>
<proteinExistence type="inferred from homology"/>
<organism evidence="9 10">
    <name type="scientific">Burkholderia plantarii</name>
    <dbReference type="NCBI Taxonomy" id="41899"/>
    <lineage>
        <taxon>Bacteria</taxon>
        <taxon>Pseudomonadati</taxon>
        <taxon>Pseudomonadota</taxon>
        <taxon>Betaproteobacteria</taxon>
        <taxon>Burkholderiales</taxon>
        <taxon>Burkholderiaceae</taxon>
        <taxon>Burkholderia</taxon>
    </lineage>
</organism>
<keyword evidence="6" id="KW-0812">Transmembrane</keyword>
<dbReference type="InterPro" id="IPR004089">
    <property type="entry name" value="MCPsignal_dom"/>
</dbReference>
<dbReference type="CDD" id="cd11386">
    <property type="entry name" value="MCP_signal"/>
    <property type="match status" value="1"/>
</dbReference>
<comment type="subcellular location">
    <subcellularLocation>
        <location evidence="1">Membrane</location>
    </subcellularLocation>
</comment>
<dbReference type="GO" id="GO:0005886">
    <property type="term" value="C:plasma membrane"/>
    <property type="evidence" value="ECO:0007669"/>
    <property type="project" value="TreeGrafter"/>
</dbReference>
<evidence type="ECO:0000256" key="5">
    <source>
        <dbReference type="SAM" id="Coils"/>
    </source>
</evidence>
<keyword evidence="6" id="KW-1133">Transmembrane helix</keyword>
<name>A0A0B6RXK2_BURPL</name>
<dbReference type="SMART" id="SM00304">
    <property type="entry name" value="HAMP"/>
    <property type="match status" value="1"/>
</dbReference>
<dbReference type="GO" id="GO:0006935">
    <property type="term" value="P:chemotaxis"/>
    <property type="evidence" value="ECO:0007669"/>
    <property type="project" value="InterPro"/>
</dbReference>
<feature type="domain" description="HAMP" evidence="8">
    <location>
        <begin position="215"/>
        <end position="267"/>
    </location>
</feature>
<keyword evidence="4" id="KW-0807">Transducer</keyword>
<dbReference type="InterPro" id="IPR003660">
    <property type="entry name" value="HAMP_dom"/>
</dbReference>
<dbReference type="PROSITE" id="PS50885">
    <property type="entry name" value="HAMP"/>
    <property type="match status" value="1"/>
</dbReference>
<dbReference type="CDD" id="cd06225">
    <property type="entry name" value="HAMP"/>
    <property type="match status" value="1"/>
</dbReference>
<evidence type="ECO:0000256" key="2">
    <source>
        <dbReference type="ARBA" id="ARBA00022481"/>
    </source>
</evidence>
<dbReference type="EMBL" id="CP002580">
    <property type="protein sequence ID" value="AJK46844.1"/>
    <property type="molecule type" value="Genomic_DNA"/>
</dbReference>
<dbReference type="Pfam" id="PF00015">
    <property type="entry name" value="MCPsignal"/>
    <property type="match status" value="1"/>
</dbReference>
<feature type="transmembrane region" description="Helical" evidence="6">
    <location>
        <begin position="12"/>
        <end position="33"/>
    </location>
</feature>
<dbReference type="InterPro" id="IPR051310">
    <property type="entry name" value="MCP_chemotaxis"/>
</dbReference>
<dbReference type="FunFam" id="1.10.287.950:FF:000001">
    <property type="entry name" value="Methyl-accepting chemotaxis sensory transducer"/>
    <property type="match status" value="1"/>
</dbReference>
<protein>
    <submittedName>
        <fullName evidence="9">Methyl-accepting chemotaxis sensory transducer</fullName>
    </submittedName>
</protein>
<dbReference type="PANTHER" id="PTHR43531">
    <property type="entry name" value="PROTEIN ICFG"/>
    <property type="match status" value="1"/>
</dbReference>
<keyword evidence="6" id="KW-0472">Membrane</keyword>
<evidence type="ECO:0000256" key="1">
    <source>
        <dbReference type="ARBA" id="ARBA00004370"/>
    </source>
</evidence>
<dbReference type="HOGENOM" id="CLU_000445_107_16_4"/>
<dbReference type="Pfam" id="PF00672">
    <property type="entry name" value="HAMP"/>
    <property type="match status" value="1"/>
</dbReference>
<dbReference type="GO" id="GO:0007165">
    <property type="term" value="P:signal transduction"/>
    <property type="evidence" value="ECO:0007669"/>
    <property type="project" value="UniProtKB-KW"/>
</dbReference>
<dbReference type="Proteomes" id="UP000031838">
    <property type="component" value="Chromosome 1"/>
</dbReference>
<feature type="transmembrane region" description="Helical" evidence="6">
    <location>
        <begin position="191"/>
        <end position="213"/>
    </location>
</feature>
<dbReference type="PRINTS" id="PR00260">
    <property type="entry name" value="CHEMTRNSDUCR"/>
</dbReference>
<evidence type="ECO:0000259" key="8">
    <source>
        <dbReference type="PROSITE" id="PS50885"/>
    </source>
</evidence>
<dbReference type="AlphaFoldDB" id="A0A0B6RXK2"/>
<gene>
    <name evidence="9" type="ORF">BGL_1c23400</name>
</gene>
<evidence type="ECO:0000313" key="9">
    <source>
        <dbReference type="EMBL" id="AJK46844.1"/>
    </source>
</evidence>
<evidence type="ECO:0000256" key="3">
    <source>
        <dbReference type="ARBA" id="ARBA00029447"/>
    </source>
</evidence>
<keyword evidence="10" id="KW-1185">Reference proteome</keyword>
<evidence type="ECO:0000256" key="4">
    <source>
        <dbReference type="PROSITE-ProRule" id="PRU00284"/>
    </source>
</evidence>
<evidence type="ECO:0000256" key="6">
    <source>
        <dbReference type="SAM" id="Phobius"/>
    </source>
</evidence>
<dbReference type="InterPro" id="IPR004090">
    <property type="entry name" value="Chemotax_Me-accpt_rcpt"/>
</dbReference>
<dbReference type="Pfam" id="PF12729">
    <property type="entry name" value="4HB_MCP_1"/>
    <property type="match status" value="1"/>
</dbReference>
<dbReference type="SMART" id="SM00283">
    <property type="entry name" value="MA"/>
    <property type="match status" value="1"/>
</dbReference>
<keyword evidence="5" id="KW-0175">Coiled coil</keyword>
<feature type="coiled-coil region" evidence="5">
    <location>
        <begin position="444"/>
        <end position="499"/>
    </location>
</feature>
<comment type="similarity">
    <text evidence="3">Belongs to the methyl-accepting chemotaxis (MCP) protein family.</text>
</comment>
<accession>A0A0B6RXK2</accession>
<reference evidence="10" key="1">
    <citation type="submission" date="2011-03" db="EMBL/GenBank/DDBJ databases">
        <authorList>
            <person name="Voget S."/>
            <person name="Streit W.R."/>
            <person name="Jaeger K.E."/>
            <person name="Daniel R."/>
        </authorList>
    </citation>
    <scope>NUCLEOTIDE SEQUENCE [LARGE SCALE GENOMIC DNA]</scope>
    <source>
        <strain evidence="10">PG1</strain>
    </source>
</reference>
<keyword evidence="2" id="KW-0488">Methylation</keyword>
<dbReference type="SUPFAM" id="SSF58104">
    <property type="entry name" value="Methyl-accepting chemotaxis protein (MCP) signaling domain"/>
    <property type="match status" value="1"/>
</dbReference>
<dbReference type="GO" id="GO:0004888">
    <property type="term" value="F:transmembrane signaling receptor activity"/>
    <property type="evidence" value="ECO:0007669"/>
    <property type="project" value="InterPro"/>
</dbReference>
<dbReference type="InterPro" id="IPR024478">
    <property type="entry name" value="HlyB_4HB_MCP"/>
</dbReference>